<proteinExistence type="predicted"/>
<gene>
    <name evidence="1" type="ORF">PHMEG_00041837</name>
</gene>
<dbReference type="AlphaFoldDB" id="A0A225UB38"/>
<organism evidence="1 2">
    <name type="scientific">Phytophthora megakarya</name>
    <dbReference type="NCBI Taxonomy" id="4795"/>
    <lineage>
        <taxon>Eukaryota</taxon>
        <taxon>Sar</taxon>
        <taxon>Stramenopiles</taxon>
        <taxon>Oomycota</taxon>
        <taxon>Peronosporomycetes</taxon>
        <taxon>Peronosporales</taxon>
        <taxon>Peronosporaceae</taxon>
        <taxon>Phytophthora</taxon>
    </lineage>
</organism>
<reference evidence="2" key="1">
    <citation type="submission" date="2017-03" db="EMBL/GenBank/DDBJ databases">
        <title>Phytopthora megakarya and P. palmivora, two closely related causual agents of cacao black pod achieved similar genome size and gene model numbers by different mechanisms.</title>
        <authorList>
            <person name="Ali S."/>
            <person name="Shao J."/>
            <person name="Larry D.J."/>
            <person name="Kronmiller B."/>
            <person name="Shen D."/>
            <person name="Strem M.D."/>
            <person name="Melnick R.L."/>
            <person name="Guiltinan M.J."/>
            <person name="Tyler B.M."/>
            <person name="Meinhardt L.W."/>
            <person name="Bailey B.A."/>
        </authorList>
    </citation>
    <scope>NUCLEOTIDE SEQUENCE [LARGE SCALE GENOMIC DNA]</scope>
    <source>
        <strain evidence="2">zdho120</strain>
    </source>
</reference>
<dbReference type="Proteomes" id="UP000198211">
    <property type="component" value="Unassembled WGS sequence"/>
</dbReference>
<protein>
    <submittedName>
        <fullName evidence="1">Uncharacterized protein</fullName>
    </submittedName>
</protein>
<accession>A0A225UB38</accession>
<evidence type="ECO:0000313" key="1">
    <source>
        <dbReference type="EMBL" id="OWY90160.1"/>
    </source>
</evidence>
<name>A0A225UB38_9STRA</name>
<keyword evidence="2" id="KW-1185">Reference proteome</keyword>
<comment type="caution">
    <text evidence="1">The sequence shown here is derived from an EMBL/GenBank/DDBJ whole genome shotgun (WGS) entry which is preliminary data.</text>
</comment>
<sequence>VPENHVSNIDSQTINMETTSDKDGVGMLKQIGRKREKDLNDVGIFTIGDLRARLRDEGVMPENLSSKCLHKMLSQHDESRQWSKLHHTFDSIPQYVKYVWGADSKYV</sequence>
<evidence type="ECO:0000313" key="2">
    <source>
        <dbReference type="Proteomes" id="UP000198211"/>
    </source>
</evidence>
<feature type="non-terminal residue" evidence="1">
    <location>
        <position position="1"/>
    </location>
</feature>
<dbReference type="EMBL" id="NBNE01023725">
    <property type="protein sequence ID" value="OWY90160.1"/>
    <property type="molecule type" value="Genomic_DNA"/>
</dbReference>